<dbReference type="GO" id="GO:0004222">
    <property type="term" value="F:metalloendopeptidase activity"/>
    <property type="evidence" value="ECO:0007669"/>
    <property type="project" value="InterPro"/>
</dbReference>
<feature type="region of interest" description="Disordered" evidence="9">
    <location>
        <begin position="40"/>
        <end position="62"/>
    </location>
</feature>
<protein>
    <recommendedName>
        <fullName evidence="11">Peptidase M12B domain-containing protein</fullName>
    </recommendedName>
</protein>
<dbReference type="SUPFAM" id="SSF55486">
    <property type="entry name" value="Metalloproteases ('zincins'), catalytic domain"/>
    <property type="match status" value="1"/>
</dbReference>
<evidence type="ECO:0000256" key="10">
    <source>
        <dbReference type="SAM" id="SignalP"/>
    </source>
</evidence>
<keyword evidence="6" id="KW-1015">Disulfide bond</keyword>
<dbReference type="OMA" id="ISCKHAQ"/>
<dbReference type="OrthoDB" id="6288176at2759"/>
<dbReference type="InterPro" id="IPR041645">
    <property type="entry name" value="ADAMTS_CR_2"/>
</dbReference>
<gene>
    <name evidence="12" type="ORF">LOTGIDRAFT_174864</name>
</gene>
<evidence type="ECO:0000256" key="6">
    <source>
        <dbReference type="ARBA" id="ARBA00023157"/>
    </source>
</evidence>
<sequence length="792" mass="89516">MERCGRAITMTHITISKLLITLLLLGFVVHNVYGQSNGSQLFHRSRSRHPGHRRSNPVSSPRTLQMLTKRPVFKPTFRPIQQTIRRVIPNRVIVPRQYTPSKTITPRHRLLVNTPGRNVMHHKQYKVPNQLAKSFKPVTPLVKPSIKLSSPYPVSRANYIGELPNEIELLVVVDYEAYLRWYEREGIKYQNGRDIKTQQAITKYVTSLVHDMNNLYHSLEMLDLKIDITLVDILIIQSKEGGYWLSKLSKKGFPRNIVNAASSLASFYRWVKKHEKVLPPHDHAMLLTGFDLQSANEAPNKLTTGHAYLGTMCKRSSVSVVENQFNFEDVVAASHELAHSLGSEHDGDGNPCPDTEGYIMAPVIEVNATNRWSFSTCSHQYIQDLLEKLDREERNCLSTKNNLGHMPQLHDADVKLGALLSPDQQCALIEGPGSFLCRDFYQEYNYHTLCREMWCNNITSPTPTCNTFLGSDGFSCGNQKVCIQGECVFQQTAKVVPDLCPLGDEPGIVWNNYTCPEIAKNAPEQCYDDVTRMKCCLSCQKIHNGDLECPYGDRSSWCRTDLELPVGCYLNEDLCCATCAKIENKNEPECPYGDRSKWCNTTLSVPIGCYENQDLCCETCKQHIDHNNPECPYGDRSTWCSTTMEAPFGCYKNNELCCGTCAEYHQPQNIGCEYGDKSTWCVNEMNVPSGCYLNSDLCCGTCNQHYNSTNLGCEYGDKHTDCAKVPYPMGCYKNSALCCGSCADQKRHDRPGCEFGDKSTWCTNHLKPEQDCELNKELCCGTCVYKEGQFLL</sequence>
<evidence type="ECO:0000256" key="7">
    <source>
        <dbReference type="ARBA" id="ARBA00023180"/>
    </source>
</evidence>
<dbReference type="AlphaFoldDB" id="V4AHG6"/>
<keyword evidence="1" id="KW-0645">Protease</keyword>
<dbReference type="GO" id="GO:0046872">
    <property type="term" value="F:metal ion binding"/>
    <property type="evidence" value="ECO:0007669"/>
    <property type="project" value="UniProtKB-KW"/>
</dbReference>
<dbReference type="HOGENOM" id="CLU_354626_0_0_1"/>
<dbReference type="PROSITE" id="PS50215">
    <property type="entry name" value="ADAM_MEPRO"/>
    <property type="match status" value="1"/>
</dbReference>
<organism evidence="12 13">
    <name type="scientific">Lottia gigantea</name>
    <name type="common">Giant owl limpet</name>
    <dbReference type="NCBI Taxonomy" id="225164"/>
    <lineage>
        <taxon>Eukaryota</taxon>
        <taxon>Metazoa</taxon>
        <taxon>Spiralia</taxon>
        <taxon>Lophotrochozoa</taxon>
        <taxon>Mollusca</taxon>
        <taxon>Gastropoda</taxon>
        <taxon>Patellogastropoda</taxon>
        <taxon>Lottioidea</taxon>
        <taxon>Lottiidae</taxon>
        <taxon>Lottia</taxon>
    </lineage>
</organism>
<feature type="binding site" evidence="8">
    <location>
        <position position="345"/>
    </location>
    <ligand>
        <name>Zn(2+)</name>
        <dbReference type="ChEBI" id="CHEBI:29105"/>
        <note>catalytic</note>
    </ligand>
</feature>
<proteinExistence type="predicted"/>
<evidence type="ECO:0000313" key="13">
    <source>
        <dbReference type="Proteomes" id="UP000030746"/>
    </source>
</evidence>
<feature type="binding site" evidence="8">
    <location>
        <position position="335"/>
    </location>
    <ligand>
        <name>Zn(2+)</name>
        <dbReference type="ChEBI" id="CHEBI:29105"/>
        <note>catalytic</note>
    </ligand>
</feature>
<keyword evidence="13" id="KW-1185">Reference proteome</keyword>
<reference evidence="12 13" key="1">
    <citation type="journal article" date="2013" name="Nature">
        <title>Insights into bilaterian evolution from three spiralian genomes.</title>
        <authorList>
            <person name="Simakov O."/>
            <person name="Marletaz F."/>
            <person name="Cho S.J."/>
            <person name="Edsinger-Gonzales E."/>
            <person name="Havlak P."/>
            <person name="Hellsten U."/>
            <person name="Kuo D.H."/>
            <person name="Larsson T."/>
            <person name="Lv J."/>
            <person name="Arendt D."/>
            <person name="Savage R."/>
            <person name="Osoegawa K."/>
            <person name="de Jong P."/>
            <person name="Grimwood J."/>
            <person name="Chapman J.A."/>
            <person name="Shapiro H."/>
            <person name="Aerts A."/>
            <person name="Otillar R.P."/>
            <person name="Terry A.Y."/>
            <person name="Boore J.L."/>
            <person name="Grigoriev I.V."/>
            <person name="Lindberg D.R."/>
            <person name="Seaver E.C."/>
            <person name="Weisblat D.A."/>
            <person name="Putnam N.H."/>
            <person name="Rokhsar D.S."/>
        </authorList>
    </citation>
    <scope>NUCLEOTIDE SEQUENCE [LARGE SCALE GENOMIC DNA]</scope>
</reference>
<evidence type="ECO:0000256" key="4">
    <source>
        <dbReference type="ARBA" id="ARBA00022833"/>
    </source>
</evidence>
<evidence type="ECO:0000256" key="8">
    <source>
        <dbReference type="PROSITE-ProRule" id="PRU00276"/>
    </source>
</evidence>
<name>V4AHG6_LOTGI</name>
<keyword evidence="7" id="KW-0325">Glycoprotein</keyword>
<evidence type="ECO:0000256" key="9">
    <source>
        <dbReference type="SAM" id="MobiDB-lite"/>
    </source>
</evidence>
<dbReference type="Gene3D" id="3.40.390.10">
    <property type="entry name" value="Collagenase (Catalytic Domain)"/>
    <property type="match status" value="1"/>
</dbReference>
<dbReference type="Proteomes" id="UP000030746">
    <property type="component" value="Unassembled WGS sequence"/>
</dbReference>
<keyword evidence="4 8" id="KW-0862">Zinc</keyword>
<evidence type="ECO:0000256" key="5">
    <source>
        <dbReference type="ARBA" id="ARBA00023049"/>
    </source>
</evidence>
<dbReference type="KEGG" id="lgi:LOTGIDRAFT_174864"/>
<evidence type="ECO:0000256" key="1">
    <source>
        <dbReference type="ARBA" id="ARBA00022670"/>
    </source>
</evidence>
<feature type="chain" id="PRO_5004717192" description="Peptidase M12B domain-containing protein" evidence="10">
    <location>
        <begin position="35"/>
        <end position="792"/>
    </location>
</feature>
<feature type="domain" description="Peptidase M12B" evidence="11">
    <location>
        <begin position="165"/>
        <end position="388"/>
    </location>
</feature>
<keyword evidence="10" id="KW-0732">Signal</keyword>
<dbReference type="GeneID" id="20242902"/>
<dbReference type="CTD" id="20242902"/>
<comment type="caution">
    <text evidence="8">Lacks conserved residue(s) required for the propagation of feature annotation.</text>
</comment>
<feature type="signal peptide" evidence="10">
    <location>
        <begin position="1"/>
        <end position="34"/>
    </location>
</feature>
<keyword evidence="3" id="KW-0378">Hydrolase</keyword>
<evidence type="ECO:0000259" key="11">
    <source>
        <dbReference type="PROSITE" id="PS50215"/>
    </source>
</evidence>
<dbReference type="GO" id="GO:0006509">
    <property type="term" value="P:membrane protein ectodomain proteolysis"/>
    <property type="evidence" value="ECO:0007669"/>
    <property type="project" value="TreeGrafter"/>
</dbReference>
<keyword evidence="2 8" id="KW-0479">Metal-binding</keyword>
<feature type="binding site" evidence="8">
    <location>
        <position position="339"/>
    </location>
    <ligand>
        <name>Zn(2+)</name>
        <dbReference type="ChEBI" id="CHEBI:29105"/>
        <note>catalytic</note>
    </ligand>
</feature>
<dbReference type="Pfam" id="PF01421">
    <property type="entry name" value="Reprolysin"/>
    <property type="match status" value="1"/>
</dbReference>
<feature type="active site" evidence="8">
    <location>
        <position position="336"/>
    </location>
</feature>
<dbReference type="InterPro" id="IPR024079">
    <property type="entry name" value="MetalloPept_cat_dom_sf"/>
</dbReference>
<dbReference type="PANTHER" id="PTHR11905">
    <property type="entry name" value="ADAM A DISINTEGRIN AND METALLOPROTEASE DOMAIN"/>
    <property type="match status" value="1"/>
</dbReference>
<dbReference type="EMBL" id="KB201480">
    <property type="protein sequence ID" value="ESO96342.1"/>
    <property type="molecule type" value="Genomic_DNA"/>
</dbReference>
<keyword evidence="5" id="KW-0482">Metalloprotease</keyword>
<accession>V4AHG6</accession>
<evidence type="ECO:0000256" key="2">
    <source>
        <dbReference type="ARBA" id="ARBA00022723"/>
    </source>
</evidence>
<dbReference type="InterPro" id="IPR001590">
    <property type="entry name" value="Peptidase_M12B"/>
</dbReference>
<dbReference type="Gene3D" id="3.40.1620.60">
    <property type="match status" value="1"/>
</dbReference>
<feature type="compositionally biased region" description="Basic residues" evidence="9">
    <location>
        <begin position="43"/>
        <end position="55"/>
    </location>
</feature>
<dbReference type="Pfam" id="PF17771">
    <property type="entry name" value="ADAMTS_CR_2"/>
    <property type="match status" value="1"/>
</dbReference>
<dbReference type="PANTHER" id="PTHR11905:SF159">
    <property type="entry name" value="ADAM METALLOPROTEASE"/>
    <property type="match status" value="1"/>
</dbReference>
<evidence type="ECO:0000256" key="3">
    <source>
        <dbReference type="ARBA" id="ARBA00022801"/>
    </source>
</evidence>
<dbReference type="RefSeq" id="XP_009052972.1">
    <property type="nucleotide sequence ID" value="XM_009054724.1"/>
</dbReference>
<evidence type="ECO:0000313" key="12">
    <source>
        <dbReference type="EMBL" id="ESO96342.1"/>
    </source>
</evidence>